<feature type="domain" description="cGAS/DncV-like nucleotidyltransferase C-terminal helical" evidence="5">
    <location>
        <begin position="1"/>
        <end position="97"/>
    </location>
</feature>
<evidence type="ECO:0000313" key="7">
    <source>
        <dbReference type="Proteomes" id="UP000464507"/>
    </source>
</evidence>
<evidence type="ECO:0000256" key="1">
    <source>
        <dbReference type="ARBA" id="ARBA00022679"/>
    </source>
</evidence>
<keyword evidence="4" id="KW-0051">Antiviral defense</keyword>
<dbReference type="Proteomes" id="UP000464507">
    <property type="component" value="Chromosome"/>
</dbReference>
<evidence type="ECO:0000259" key="5">
    <source>
        <dbReference type="Pfam" id="PF26305"/>
    </source>
</evidence>
<evidence type="ECO:0000256" key="2">
    <source>
        <dbReference type="ARBA" id="ARBA00022695"/>
    </source>
</evidence>
<protein>
    <recommendedName>
        <fullName evidence="5">cGAS/DncV-like nucleotidyltransferase C-terminal helical domain-containing protein</fullName>
    </recommendedName>
</protein>
<evidence type="ECO:0000256" key="4">
    <source>
        <dbReference type="ARBA" id="ARBA00023118"/>
    </source>
</evidence>
<dbReference type="OrthoDB" id="8264173at2"/>
<dbReference type="RefSeq" id="WP_161886718.1">
    <property type="nucleotide sequence ID" value="NZ_CP017146.1"/>
</dbReference>
<keyword evidence="3" id="KW-0547">Nucleotide-binding</keyword>
<keyword evidence="7" id="KW-1185">Reference proteome</keyword>
<keyword evidence="2" id="KW-0548">Nucleotidyltransferase</keyword>
<keyword evidence="1" id="KW-0808">Transferase</keyword>
<evidence type="ECO:0000256" key="3">
    <source>
        <dbReference type="ARBA" id="ARBA00022741"/>
    </source>
</evidence>
<sequence>MKRVENAMVDAGYHRKVPSFFFECLVYNCPDELFTRPTWTPTLKAVVSSIYSALESSEPPGIDERWVETNEAKYLFFGAQKWTRKDGREFAFAAWNFPKLGDA</sequence>
<gene>
    <name evidence="6" type="ORF">BHD05_12420</name>
</gene>
<proteinExistence type="predicted"/>
<reference evidence="6 7" key="1">
    <citation type="submission" date="2016-09" db="EMBL/GenBank/DDBJ databases">
        <title>Complete genome sequence of microbes from the polar regions.</title>
        <authorList>
            <person name="Liao L."/>
            <person name="Chen B."/>
        </authorList>
    </citation>
    <scope>NUCLEOTIDE SEQUENCE [LARGE SCALE GENOMIC DNA]</scope>
    <source>
        <strain evidence="6 7">ZS314</strain>
    </source>
</reference>
<evidence type="ECO:0000313" key="6">
    <source>
        <dbReference type="EMBL" id="QHO70332.1"/>
    </source>
</evidence>
<name>A0A7L5AJV1_9MICO</name>
<dbReference type="Pfam" id="PF26305">
    <property type="entry name" value="CD_NTase_C"/>
    <property type="match status" value="1"/>
</dbReference>
<dbReference type="AlphaFoldDB" id="A0A7L5AJV1"/>
<dbReference type="EMBL" id="CP017146">
    <property type="protein sequence ID" value="QHO70332.1"/>
    <property type="molecule type" value="Genomic_DNA"/>
</dbReference>
<dbReference type="InterPro" id="IPR058909">
    <property type="entry name" value="CD_NTase_C"/>
</dbReference>
<accession>A0A7L5AJV1</accession>
<dbReference type="KEGG" id="mant:BHD05_12420"/>
<organism evidence="6 7">
    <name type="scientific">Marisediminicola antarctica</name>
    <dbReference type="NCBI Taxonomy" id="674079"/>
    <lineage>
        <taxon>Bacteria</taxon>
        <taxon>Bacillati</taxon>
        <taxon>Actinomycetota</taxon>
        <taxon>Actinomycetes</taxon>
        <taxon>Micrococcales</taxon>
        <taxon>Microbacteriaceae</taxon>
        <taxon>Marisediminicola</taxon>
    </lineage>
</organism>